<keyword evidence="1" id="KW-0059">Arsenical resistance</keyword>
<dbReference type="SUPFAM" id="SSF52788">
    <property type="entry name" value="Phosphotyrosine protein phosphatases I"/>
    <property type="match status" value="1"/>
</dbReference>
<comment type="caution">
    <text evidence="4">The sequence shown here is derived from an EMBL/GenBank/DDBJ whole genome shotgun (WGS) entry which is preliminary data.</text>
</comment>
<reference evidence="4 5" key="1">
    <citation type="submission" date="2018-10" db="EMBL/GenBank/DDBJ databases">
        <title>Natrarchaeobius chitinivorans gen. nov., sp. nov., and Natrarchaeobius haloalkaliphilus sp. nov., alkaliphilic, chitin-utilizing haloarchaea from hypersaline alkaline lakes.</title>
        <authorList>
            <person name="Sorokin D.Y."/>
            <person name="Elcheninov A.G."/>
            <person name="Kostrikina N.A."/>
            <person name="Bale N.J."/>
            <person name="Sinninghe Damste J.S."/>
            <person name="Khijniak T.V."/>
            <person name="Kublanov I.V."/>
            <person name="Toshchakov S.V."/>
        </authorList>
    </citation>
    <scope>NUCLEOTIDE SEQUENCE [LARGE SCALE GENOMIC DNA]</scope>
    <source>
        <strain evidence="4 5">AArcht-Sl</strain>
    </source>
</reference>
<dbReference type="PANTHER" id="PTHR43428">
    <property type="entry name" value="ARSENATE REDUCTASE"/>
    <property type="match status" value="1"/>
</dbReference>
<evidence type="ECO:0000256" key="2">
    <source>
        <dbReference type="SAM" id="MobiDB-lite"/>
    </source>
</evidence>
<keyword evidence="5" id="KW-1185">Reference proteome</keyword>
<dbReference type="AlphaFoldDB" id="A0A3N6LZ98"/>
<evidence type="ECO:0000313" key="5">
    <source>
        <dbReference type="Proteomes" id="UP000273828"/>
    </source>
</evidence>
<dbReference type="RefSeq" id="WP_124177130.1">
    <property type="nucleotide sequence ID" value="NZ_REFY01000001.1"/>
</dbReference>
<protein>
    <submittedName>
        <fullName evidence="4">Low molecular weight phosphatase family protein</fullName>
    </submittedName>
</protein>
<evidence type="ECO:0000313" key="4">
    <source>
        <dbReference type="EMBL" id="RQG93234.1"/>
    </source>
</evidence>
<name>A0A3N6LZ98_9EURY</name>
<evidence type="ECO:0000259" key="3">
    <source>
        <dbReference type="SMART" id="SM00226"/>
    </source>
</evidence>
<dbReference type="Proteomes" id="UP000273828">
    <property type="component" value="Unassembled WGS sequence"/>
</dbReference>
<proteinExistence type="predicted"/>
<gene>
    <name evidence="4" type="ORF">EA462_03300</name>
</gene>
<dbReference type="Pfam" id="PF01451">
    <property type="entry name" value="LMWPc"/>
    <property type="match status" value="1"/>
</dbReference>
<dbReference type="PANTHER" id="PTHR43428:SF1">
    <property type="entry name" value="ARSENATE REDUCTASE"/>
    <property type="match status" value="1"/>
</dbReference>
<evidence type="ECO:0000256" key="1">
    <source>
        <dbReference type="ARBA" id="ARBA00022849"/>
    </source>
</evidence>
<dbReference type="SMART" id="SM00226">
    <property type="entry name" value="LMWPc"/>
    <property type="match status" value="1"/>
</dbReference>
<dbReference type="InterPro" id="IPR036196">
    <property type="entry name" value="Ptyr_pPase_sf"/>
</dbReference>
<feature type="compositionally biased region" description="Basic and acidic residues" evidence="2">
    <location>
        <begin position="22"/>
        <end position="34"/>
    </location>
</feature>
<dbReference type="GO" id="GO:0046685">
    <property type="term" value="P:response to arsenic-containing substance"/>
    <property type="evidence" value="ECO:0007669"/>
    <property type="project" value="UniProtKB-KW"/>
</dbReference>
<dbReference type="InterPro" id="IPR023485">
    <property type="entry name" value="Ptyr_pPase"/>
</dbReference>
<dbReference type="OrthoDB" id="295776at2157"/>
<accession>A0A3N6LZ98</accession>
<dbReference type="Gene3D" id="3.40.50.2300">
    <property type="match status" value="1"/>
</dbReference>
<dbReference type="EMBL" id="REFY01000001">
    <property type="protein sequence ID" value="RQG93234.1"/>
    <property type="molecule type" value="Genomic_DNA"/>
</dbReference>
<organism evidence="4 5">
    <name type="scientific">Natrarchaeobius halalkaliphilus</name>
    <dbReference type="NCBI Taxonomy" id="1679091"/>
    <lineage>
        <taxon>Archaea</taxon>
        <taxon>Methanobacteriati</taxon>
        <taxon>Methanobacteriota</taxon>
        <taxon>Stenosarchaea group</taxon>
        <taxon>Halobacteria</taxon>
        <taxon>Halobacteriales</taxon>
        <taxon>Natrialbaceae</taxon>
        <taxon>Natrarchaeobius</taxon>
    </lineage>
</organism>
<sequence length="142" mass="15822">MTKIAFVCVGNAGRSQMATAFAERERSQRGREDSVNVVTGGTDPHAHVHENVITALDEVGIDISGRNPREITVEDVADAEYVVTMGCSIDDFVPDDWNGTTEAWNLEHPGSDDLDAVRSQRDEIQQRVEDFFDRIELSDTQR</sequence>
<feature type="domain" description="Phosphotyrosine protein phosphatase I" evidence="3">
    <location>
        <begin position="2"/>
        <end position="134"/>
    </location>
</feature>
<feature type="region of interest" description="Disordered" evidence="2">
    <location>
        <begin position="22"/>
        <end position="44"/>
    </location>
</feature>